<dbReference type="Proteomes" id="UP000622687">
    <property type="component" value="Unassembled WGS sequence"/>
</dbReference>
<dbReference type="EMBL" id="JAEEGB010000014">
    <property type="protein sequence ID" value="MBI6873584.1"/>
    <property type="molecule type" value="Genomic_DNA"/>
</dbReference>
<comment type="caution">
    <text evidence="2">The sequence shown here is derived from an EMBL/GenBank/DDBJ whole genome shotgun (WGS) entry which is preliminary data.</text>
</comment>
<gene>
    <name evidence="2" type="ORF">I6U51_12830</name>
</gene>
<organism evidence="2 3">
    <name type="scientific">Clostridium aciditolerans</name>
    <dbReference type="NCBI Taxonomy" id="339861"/>
    <lineage>
        <taxon>Bacteria</taxon>
        <taxon>Bacillati</taxon>
        <taxon>Bacillota</taxon>
        <taxon>Clostridia</taxon>
        <taxon>Eubacteriales</taxon>
        <taxon>Clostridiaceae</taxon>
        <taxon>Clostridium</taxon>
    </lineage>
</organism>
<dbReference type="SUPFAM" id="SSF53448">
    <property type="entry name" value="Nucleotide-diphospho-sugar transferases"/>
    <property type="match status" value="1"/>
</dbReference>
<name>A0A934M1R0_9CLOT</name>
<proteinExistence type="predicted"/>
<protein>
    <submittedName>
        <fullName evidence="2">Glycosyltransferase</fullName>
    </submittedName>
</protein>
<dbReference type="Pfam" id="PF00535">
    <property type="entry name" value="Glycos_transf_2"/>
    <property type="match status" value="1"/>
</dbReference>
<accession>A0A934M1R0</accession>
<evidence type="ECO:0000313" key="2">
    <source>
        <dbReference type="EMBL" id="MBI6873584.1"/>
    </source>
</evidence>
<dbReference type="PANTHER" id="PTHR22916">
    <property type="entry name" value="GLYCOSYLTRANSFERASE"/>
    <property type="match status" value="1"/>
</dbReference>
<dbReference type="RefSeq" id="WP_211143010.1">
    <property type="nucleotide sequence ID" value="NZ_JAEEGB010000014.1"/>
</dbReference>
<evidence type="ECO:0000313" key="3">
    <source>
        <dbReference type="Proteomes" id="UP000622687"/>
    </source>
</evidence>
<reference evidence="2" key="1">
    <citation type="submission" date="2020-12" db="EMBL/GenBank/DDBJ databases">
        <title>Clostridium thailandense sp. nov., a novel acetogenic bacterium isolated from peat land soil in Thailand.</title>
        <authorList>
            <person name="Chaikitkaew S."/>
            <person name="Birkeland N.K."/>
        </authorList>
    </citation>
    <scope>NUCLEOTIDE SEQUENCE</scope>
    <source>
        <strain evidence="2">DSM 17425</strain>
    </source>
</reference>
<evidence type="ECO:0000259" key="1">
    <source>
        <dbReference type="Pfam" id="PF00535"/>
    </source>
</evidence>
<dbReference type="Gene3D" id="3.90.550.10">
    <property type="entry name" value="Spore Coat Polysaccharide Biosynthesis Protein SpsA, Chain A"/>
    <property type="match status" value="1"/>
</dbReference>
<dbReference type="AlphaFoldDB" id="A0A934M1R0"/>
<dbReference type="InterPro" id="IPR001173">
    <property type="entry name" value="Glyco_trans_2-like"/>
</dbReference>
<dbReference type="GO" id="GO:0016758">
    <property type="term" value="F:hexosyltransferase activity"/>
    <property type="evidence" value="ECO:0007669"/>
    <property type="project" value="UniProtKB-ARBA"/>
</dbReference>
<dbReference type="PANTHER" id="PTHR22916:SF3">
    <property type="entry name" value="UDP-GLCNAC:BETAGAL BETA-1,3-N-ACETYLGLUCOSAMINYLTRANSFERASE-LIKE PROTEIN 1"/>
    <property type="match status" value="1"/>
</dbReference>
<dbReference type="InterPro" id="IPR029044">
    <property type="entry name" value="Nucleotide-diphossugar_trans"/>
</dbReference>
<sequence>MMNNKPLMTVIILSYNNIQYIIHAIHSVIMQDYNNIQLVISDDCSEHFDEQKILSYINKHKRVNIKDVVICKNDKNLGTVKNINSALKHANGKYIKLLAADDQLYDNSVLTQFVKYLETTGVMIATSTCAVYDEKLEQIKYLYPETNNRKLIKKLPPNRLYRKLAVCNIIGGVGVCMRKDLLNKYGLFDDRYLLTEDLPTWLILSRNGVKIGYIDNVTVKYRLNGVSNGESSPSTQILKDDLVKIIDNEILPNRYMLTTYGRREVKFIRMNMCLERDILKKALKMLLFMDVIVYRKFKTLNSYLRRLIYGKLSNF</sequence>
<keyword evidence="3" id="KW-1185">Reference proteome</keyword>
<feature type="domain" description="Glycosyltransferase 2-like" evidence="1">
    <location>
        <begin position="9"/>
        <end position="156"/>
    </location>
</feature>